<accession>A0A507BB87</accession>
<feature type="transmembrane region" description="Helical" evidence="5">
    <location>
        <begin position="130"/>
        <end position="147"/>
    </location>
</feature>
<dbReference type="PANTHER" id="PTHR23501">
    <property type="entry name" value="MAJOR FACILITATOR SUPERFAMILY"/>
    <property type="match status" value="1"/>
</dbReference>
<sequence length="596" mass="64355">MVASPDKTGDMRAQDEMVEQAPTIQAHLEEHHHHHHHHKELEVVPIDQEAVDHAVHIDLSWRSWVVVFICSFAVMAQVLVVTGAASVIAFIKRDLGNEALAGWVIQGPLLMQSVLSPIMGRLSDMLDRKWLASVPPVIAFAGAIISAKATSMTMLIVGGILIGTTLSSIAIVHAIPSEILPLKYRPLANSTGFIGGAVGGLIGSLGSGAVTSLAPDGWRYIFWIQAGVHGLNALGLLIFYWPPKNTEIPKMSWEEYVWACDPIGSVLFICSTTLMLLALDWAGGAYHWNDPHVAVPVSIGLLLMVLFCLYEWKGRSDGLVAHVFFHRNANFALSTFAFTVEGWIFYSAVNSITPQLILHLGFETNAWKISIRQLSYTLTTMVMALPLTWYSTKYKDLRSPLVLTFIIFLAVCICYATIQPSWNAAQIAIAVVCAIGQSGPLTLLVACIQFCSPHAFISTATGLAFSARAIGGAFGSAVLDAIINGRLASHHDQAVSAAAVGAGLPSAQVPSILAAIKAGKESLPNIPSAVWQAAVEASRWEYARAYRLGWASIIPFVVLGTVAVASMRGVKELMTEKIEATLERVPEVREDKIAAV</sequence>
<feature type="domain" description="Major facilitator superfamily (MFS) profile" evidence="6">
    <location>
        <begin position="63"/>
        <end position="578"/>
    </location>
</feature>
<dbReference type="GO" id="GO:0022857">
    <property type="term" value="F:transmembrane transporter activity"/>
    <property type="evidence" value="ECO:0007669"/>
    <property type="project" value="InterPro"/>
</dbReference>
<dbReference type="InParanoid" id="A0A507BB87"/>
<keyword evidence="8" id="KW-1185">Reference proteome</keyword>
<dbReference type="Gene3D" id="1.20.1250.20">
    <property type="entry name" value="MFS general substrate transporter like domains"/>
    <property type="match status" value="2"/>
</dbReference>
<organism evidence="7 8">
    <name type="scientific">Thyridium curvatum</name>
    <dbReference type="NCBI Taxonomy" id="1093900"/>
    <lineage>
        <taxon>Eukaryota</taxon>
        <taxon>Fungi</taxon>
        <taxon>Dikarya</taxon>
        <taxon>Ascomycota</taxon>
        <taxon>Pezizomycotina</taxon>
        <taxon>Sordariomycetes</taxon>
        <taxon>Sordariomycetidae</taxon>
        <taxon>Thyridiales</taxon>
        <taxon>Thyridiaceae</taxon>
        <taxon>Thyridium</taxon>
    </lineage>
</organism>
<name>A0A507BB87_9PEZI</name>
<comment type="caution">
    <text evidence="7">The sequence shown here is derived from an EMBL/GenBank/DDBJ whole genome shotgun (WGS) entry which is preliminary data.</text>
</comment>
<feature type="transmembrane region" description="Helical" evidence="5">
    <location>
        <begin position="401"/>
        <end position="418"/>
    </location>
</feature>
<reference evidence="7 8" key="1">
    <citation type="submission" date="2019-06" db="EMBL/GenBank/DDBJ databases">
        <title>Draft genome sequence of the filamentous fungus Phialemoniopsis curvata isolated from diesel fuel.</title>
        <authorList>
            <person name="Varaljay V.A."/>
            <person name="Lyon W.J."/>
            <person name="Crouch A.L."/>
            <person name="Drake C.E."/>
            <person name="Hollomon J.M."/>
            <person name="Nadeau L.J."/>
            <person name="Nunn H.S."/>
            <person name="Stevenson B.S."/>
            <person name="Bojanowski C.L."/>
            <person name="Crookes-Goodson W.J."/>
        </authorList>
    </citation>
    <scope>NUCLEOTIDE SEQUENCE [LARGE SCALE GENOMIC DNA]</scope>
    <source>
        <strain evidence="7 8">D216</strain>
    </source>
</reference>
<dbReference type="AlphaFoldDB" id="A0A507BB87"/>
<feature type="transmembrane region" description="Helical" evidence="5">
    <location>
        <begin position="424"/>
        <end position="448"/>
    </location>
</feature>
<proteinExistence type="predicted"/>
<evidence type="ECO:0000256" key="1">
    <source>
        <dbReference type="ARBA" id="ARBA00004141"/>
    </source>
</evidence>
<dbReference type="RefSeq" id="XP_030998207.1">
    <property type="nucleotide sequence ID" value="XM_031138130.1"/>
</dbReference>
<dbReference type="InterPro" id="IPR011701">
    <property type="entry name" value="MFS"/>
</dbReference>
<evidence type="ECO:0000313" key="8">
    <source>
        <dbReference type="Proteomes" id="UP000319257"/>
    </source>
</evidence>
<gene>
    <name evidence="7" type="ORF">E0L32_003790</name>
</gene>
<dbReference type="SUPFAM" id="SSF103473">
    <property type="entry name" value="MFS general substrate transporter"/>
    <property type="match status" value="1"/>
</dbReference>
<feature type="transmembrane region" description="Helical" evidence="5">
    <location>
        <begin position="64"/>
        <end position="88"/>
    </location>
</feature>
<evidence type="ECO:0000313" key="7">
    <source>
        <dbReference type="EMBL" id="TPX16496.1"/>
    </source>
</evidence>
<dbReference type="InterPro" id="IPR020846">
    <property type="entry name" value="MFS_dom"/>
</dbReference>
<keyword evidence="4 5" id="KW-0472">Membrane</keyword>
<dbReference type="InterPro" id="IPR036259">
    <property type="entry name" value="MFS_trans_sf"/>
</dbReference>
<evidence type="ECO:0000256" key="2">
    <source>
        <dbReference type="ARBA" id="ARBA00022692"/>
    </source>
</evidence>
<dbReference type="PANTHER" id="PTHR23501:SF195">
    <property type="entry name" value="PEP5"/>
    <property type="match status" value="1"/>
</dbReference>
<dbReference type="PROSITE" id="PS50850">
    <property type="entry name" value="MFS"/>
    <property type="match status" value="1"/>
</dbReference>
<evidence type="ECO:0000259" key="6">
    <source>
        <dbReference type="PROSITE" id="PS50850"/>
    </source>
</evidence>
<feature type="transmembrane region" description="Helical" evidence="5">
    <location>
        <begin position="262"/>
        <end position="281"/>
    </location>
</feature>
<comment type="subcellular location">
    <subcellularLocation>
        <location evidence="1">Membrane</location>
        <topology evidence="1">Multi-pass membrane protein</topology>
    </subcellularLocation>
</comment>
<feature type="transmembrane region" description="Helical" evidence="5">
    <location>
        <begin position="548"/>
        <end position="567"/>
    </location>
</feature>
<keyword evidence="2 5" id="KW-0812">Transmembrane</keyword>
<feature type="transmembrane region" description="Helical" evidence="5">
    <location>
        <begin position="293"/>
        <end position="310"/>
    </location>
</feature>
<evidence type="ECO:0000256" key="5">
    <source>
        <dbReference type="SAM" id="Phobius"/>
    </source>
</evidence>
<feature type="transmembrane region" description="Helical" evidence="5">
    <location>
        <begin position="369"/>
        <end position="389"/>
    </location>
</feature>
<feature type="transmembrane region" description="Helical" evidence="5">
    <location>
        <begin position="331"/>
        <end position="349"/>
    </location>
</feature>
<feature type="transmembrane region" description="Helical" evidence="5">
    <location>
        <begin position="153"/>
        <end position="175"/>
    </location>
</feature>
<feature type="transmembrane region" description="Helical" evidence="5">
    <location>
        <begin position="187"/>
        <end position="214"/>
    </location>
</feature>
<evidence type="ECO:0000256" key="4">
    <source>
        <dbReference type="ARBA" id="ARBA00023136"/>
    </source>
</evidence>
<dbReference type="Proteomes" id="UP000319257">
    <property type="component" value="Unassembled WGS sequence"/>
</dbReference>
<dbReference type="GeneID" id="41971237"/>
<feature type="transmembrane region" description="Helical" evidence="5">
    <location>
        <begin position="220"/>
        <end position="241"/>
    </location>
</feature>
<keyword evidence="3 5" id="KW-1133">Transmembrane helix</keyword>
<evidence type="ECO:0000256" key="3">
    <source>
        <dbReference type="ARBA" id="ARBA00022989"/>
    </source>
</evidence>
<dbReference type="EMBL" id="SKBQ01000017">
    <property type="protein sequence ID" value="TPX16496.1"/>
    <property type="molecule type" value="Genomic_DNA"/>
</dbReference>
<dbReference type="GO" id="GO:0005886">
    <property type="term" value="C:plasma membrane"/>
    <property type="evidence" value="ECO:0007669"/>
    <property type="project" value="TreeGrafter"/>
</dbReference>
<protein>
    <recommendedName>
        <fullName evidence="6">Major facilitator superfamily (MFS) profile domain-containing protein</fullName>
    </recommendedName>
</protein>
<dbReference type="Pfam" id="PF07690">
    <property type="entry name" value="MFS_1"/>
    <property type="match status" value="1"/>
</dbReference>
<dbReference type="OrthoDB" id="2587356at2759"/>